<evidence type="ECO:0000313" key="2">
    <source>
        <dbReference type="Proteomes" id="UP000247099"/>
    </source>
</evidence>
<sequence>MIEAFLIGLVLATIPGYWFKKTIRADGHEFVIRNNLLGFEKIIVDGEVLVSKFCWAGTHKFRIEGSEYEISFFHKPHFLSLGISFQKDDTLIYTDK</sequence>
<dbReference type="OrthoDB" id="9927975at2"/>
<name>A0A317ZEU6_9BACT</name>
<dbReference type="InParanoid" id="A0A317ZEU6"/>
<comment type="caution">
    <text evidence="1">The sequence shown here is derived from an EMBL/GenBank/DDBJ whole genome shotgun (WGS) entry which is preliminary data.</text>
</comment>
<protein>
    <submittedName>
        <fullName evidence="1">Uncharacterized protein</fullName>
    </submittedName>
</protein>
<keyword evidence="2" id="KW-1185">Reference proteome</keyword>
<proteinExistence type="predicted"/>
<accession>A0A317ZEU6</accession>
<organism evidence="1 2">
    <name type="scientific">Coraliomargarita sinensis</name>
    <dbReference type="NCBI Taxonomy" id="2174842"/>
    <lineage>
        <taxon>Bacteria</taxon>
        <taxon>Pseudomonadati</taxon>
        <taxon>Verrucomicrobiota</taxon>
        <taxon>Opitutia</taxon>
        <taxon>Puniceicoccales</taxon>
        <taxon>Coraliomargaritaceae</taxon>
        <taxon>Coraliomargarita</taxon>
    </lineage>
</organism>
<reference evidence="1 2" key="1">
    <citation type="submission" date="2018-05" db="EMBL/GenBank/DDBJ databases">
        <title>Coraliomargarita sinensis sp. nov., isolated from a marine solar saltern.</title>
        <authorList>
            <person name="Zhou L.Y."/>
        </authorList>
    </citation>
    <scope>NUCLEOTIDE SEQUENCE [LARGE SCALE GENOMIC DNA]</scope>
    <source>
        <strain evidence="1 2">WN38</strain>
    </source>
</reference>
<dbReference type="EMBL" id="QHJQ01000010">
    <property type="protein sequence ID" value="PXA03332.1"/>
    <property type="molecule type" value="Genomic_DNA"/>
</dbReference>
<gene>
    <name evidence="1" type="ORF">DDZ13_12990</name>
</gene>
<evidence type="ECO:0000313" key="1">
    <source>
        <dbReference type="EMBL" id="PXA03332.1"/>
    </source>
</evidence>
<dbReference type="Proteomes" id="UP000247099">
    <property type="component" value="Unassembled WGS sequence"/>
</dbReference>
<dbReference type="AlphaFoldDB" id="A0A317ZEU6"/>